<dbReference type="AlphaFoldDB" id="A0A059F3J1"/>
<dbReference type="PANTHER" id="PTHR22504">
    <property type="entry name" value="REPRESSOR OF RNA POLYMERASE III TRANSCRIPTION MAF1"/>
    <property type="match status" value="1"/>
</dbReference>
<dbReference type="VEuPathDB" id="MicrosporidiaDB:H312_00840"/>
<dbReference type="Gene3D" id="3.40.1000.50">
    <property type="entry name" value="Repressor of RNA polymerase III transcription Maf1"/>
    <property type="match status" value="1"/>
</dbReference>
<dbReference type="GO" id="GO:0000994">
    <property type="term" value="F:RNA polymerase III core binding"/>
    <property type="evidence" value="ECO:0007669"/>
    <property type="project" value="TreeGrafter"/>
</dbReference>
<reference evidence="2" key="1">
    <citation type="submission" date="2013-02" db="EMBL/GenBank/DDBJ databases">
        <authorList>
            <consortium name="The Broad Institute Genome Sequencing Platform"/>
            <person name="Cuomo C."/>
            <person name="Becnel J."/>
            <person name="Sanscrainte N."/>
            <person name="Walker B."/>
            <person name="Young S.K."/>
            <person name="Zeng Q."/>
            <person name="Gargeya S."/>
            <person name="Fitzgerald M."/>
            <person name="Haas B."/>
            <person name="Abouelleil A."/>
            <person name="Alvarado L."/>
            <person name="Arachchi H.M."/>
            <person name="Berlin A.M."/>
            <person name="Chapman S.B."/>
            <person name="Dewar J."/>
            <person name="Goldberg J."/>
            <person name="Griggs A."/>
            <person name="Gujja S."/>
            <person name="Hansen M."/>
            <person name="Howarth C."/>
            <person name="Imamovic A."/>
            <person name="Larimer J."/>
            <person name="McCowan C."/>
            <person name="Murphy C."/>
            <person name="Neiman D."/>
            <person name="Pearson M."/>
            <person name="Priest M."/>
            <person name="Roberts A."/>
            <person name="Saif S."/>
            <person name="Shea T."/>
            <person name="Sisk P."/>
            <person name="Sykes S."/>
            <person name="Wortman J."/>
            <person name="Nusbaum C."/>
            <person name="Birren B."/>
        </authorList>
    </citation>
    <scope>NUCLEOTIDE SEQUENCE [LARGE SCALE GENOMIC DNA]</scope>
    <source>
        <strain evidence="2">PRA339</strain>
    </source>
</reference>
<name>A0A059F3J1_9MICR</name>
<dbReference type="HOGENOM" id="CLU_121572_0_0_1"/>
<keyword evidence="2" id="KW-1185">Reference proteome</keyword>
<accession>A0A059F3J1</accession>
<dbReference type="OrthoDB" id="277029at2759"/>
<dbReference type="PANTHER" id="PTHR22504:SF0">
    <property type="entry name" value="REPRESSOR OF RNA POLYMERASE III TRANSCRIPTION MAF1 HOMOLOG"/>
    <property type="match status" value="1"/>
</dbReference>
<dbReference type="InterPro" id="IPR038564">
    <property type="entry name" value="Maf1_sf"/>
</dbReference>
<dbReference type="Pfam" id="PF09174">
    <property type="entry name" value="Maf1"/>
    <property type="match status" value="1"/>
</dbReference>
<gene>
    <name evidence="1" type="ORF">H312_00840</name>
</gene>
<evidence type="ECO:0000313" key="2">
    <source>
        <dbReference type="Proteomes" id="UP000030655"/>
    </source>
</evidence>
<dbReference type="InterPro" id="IPR015257">
    <property type="entry name" value="Maf1"/>
</dbReference>
<dbReference type="STRING" id="1288291.A0A059F3J1"/>
<evidence type="ECO:0000313" key="1">
    <source>
        <dbReference type="EMBL" id="KCZ81662.1"/>
    </source>
</evidence>
<organism evidence="1 2">
    <name type="scientific">Anncaliia algerae PRA339</name>
    <dbReference type="NCBI Taxonomy" id="1288291"/>
    <lineage>
        <taxon>Eukaryota</taxon>
        <taxon>Fungi</taxon>
        <taxon>Fungi incertae sedis</taxon>
        <taxon>Microsporidia</taxon>
        <taxon>Tubulinosematoidea</taxon>
        <taxon>Tubulinosematidae</taxon>
        <taxon>Anncaliia</taxon>
    </lineage>
</organism>
<sequence length="157" mass="18543">MRLIQAPQLLRTNKILEQYTSDVNFTIDAYKCKFTKKQRKQFQDKGIYTYIKLALNISFPDYKFDDLELIDIKKSDINQVKDTLSFRLNNLLSNYESGVENALLTVFDSVMDIKNSSIYLIDKRLEMFCLVGWFTCFFLYNKKRKRLLLCVVTASKN</sequence>
<dbReference type="Proteomes" id="UP000030655">
    <property type="component" value="Unassembled WGS sequence"/>
</dbReference>
<proteinExistence type="predicted"/>
<dbReference type="GO" id="GO:0016480">
    <property type="term" value="P:negative regulation of transcription by RNA polymerase III"/>
    <property type="evidence" value="ECO:0007669"/>
    <property type="project" value="InterPro"/>
</dbReference>
<dbReference type="EMBL" id="KK365138">
    <property type="protein sequence ID" value="KCZ81662.1"/>
    <property type="molecule type" value="Genomic_DNA"/>
</dbReference>
<reference evidence="1 2" key="2">
    <citation type="submission" date="2014-03" db="EMBL/GenBank/DDBJ databases">
        <title>The Genome Sequence of Anncaliia algerae insect isolate PRA339.</title>
        <authorList>
            <consortium name="The Broad Institute Genome Sequencing Platform"/>
            <consortium name="The Broad Institute Genome Sequencing Center for Infectious Disease"/>
            <person name="Cuomo C."/>
            <person name="Becnel J."/>
            <person name="Sanscrainte N."/>
            <person name="Walker B."/>
            <person name="Young S.K."/>
            <person name="Zeng Q."/>
            <person name="Gargeya S."/>
            <person name="Fitzgerald M."/>
            <person name="Haas B."/>
            <person name="Abouelleil A."/>
            <person name="Alvarado L."/>
            <person name="Arachchi H.M."/>
            <person name="Berlin A.M."/>
            <person name="Chapman S.B."/>
            <person name="Dewar J."/>
            <person name="Goldberg J."/>
            <person name="Griggs A."/>
            <person name="Gujja S."/>
            <person name="Hansen M."/>
            <person name="Howarth C."/>
            <person name="Imamovic A."/>
            <person name="Larimer J."/>
            <person name="McCowan C."/>
            <person name="Murphy C."/>
            <person name="Neiman D."/>
            <person name="Pearson M."/>
            <person name="Priest M."/>
            <person name="Roberts A."/>
            <person name="Saif S."/>
            <person name="Shea T."/>
            <person name="Sisk P."/>
            <person name="Sykes S."/>
            <person name="Wortman J."/>
            <person name="Nusbaum C."/>
            <person name="Birren B."/>
        </authorList>
    </citation>
    <scope>NUCLEOTIDE SEQUENCE [LARGE SCALE GENOMIC DNA]</scope>
    <source>
        <strain evidence="1 2">PRA339</strain>
    </source>
</reference>
<protein>
    <submittedName>
        <fullName evidence="1">Uncharacterized protein</fullName>
    </submittedName>
</protein>
<dbReference type="GO" id="GO:0005634">
    <property type="term" value="C:nucleus"/>
    <property type="evidence" value="ECO:0007669"/>
    <property type="project" value="TreeGrafter"/>
</dbReference>